<evidence type="ECO:0000256" key="3">
    <source>
        <dbReference type="PIRSR" id="PIRSR623088-1"/>
    </source>
</evidence>
<feature type="binding site" evidence="5">
    <location>
        <position position="573"/>
    </location>
    <ligand>
        <name>Zn(2+)</name>
        <dbReference type="ChEBI" id="CHEBI:29105"/>
        <label>1</label>
    </ligand>
</feature>
<dbReference type="AlphaFoldDB" id="A0AAD9GZW2"/>
<evidence type="ECO:0000256" key="4">
    <source>
        <dbReference type="PIRSR" id="PIRSR623088-2"/>
    </source>
</evidence>
<keyword evidence="8" id="KW-0812">Transmembrane</keyword>
<feature type="binding site" evidence="5">
    <location>
        <position position="608"/>
    </location>
    <ligand>
        <name>Zn(2+)</name>
        <dbReference type="ChEBI" id="CHEBI:29105"/>
        <label>1</label>
    </ligand>
</feature>
<feature type="binding site" evidence="4">
    <location>
        <position position="769"/>
    </location>
    <ligand>
        <name>AMP</name>
        <dbReference type="ChEBI" id="CHEBI:456215"/>
    </ligand>
</feature>
<feature type="binding site" evidence="4">
    <location>
        <position position="608"/>
    </location>
    <ligand>
        <name>AMP</name>
        <dbReference type="ChEBI" id="CHEBI:456215"/>
    </ligand>
</feature>
<feature type="transmembrane region" description="Helical" evidence="8">
    <location>
        <begin position="189"/>
        <end position="208"/>
    </location>
</feature>
<evidence type="ECO:0000256" key="1">
    <source>
        <dbReference type="ARBA" id="ARBA00022723"/>
    </source>
</evidence>
<dbReference type="PRINTS" id="PR00387">
    <property type="entry name" value="PDIESTERASE1"/>
</dbReference>
<sequence length="837" mass="94808">MFQVPGAGQYFQVRLLFIMTVVVPLTPVMPFSSAVQPSLSKRNLQQAPRRSVPRAVVLVQQPTHPILCYFEDRDVEQKFQTYFRREWQTSVVGYMAVSLLTFAALCYAASNTATLAIMRGYAISVFAAAGKTIPLTTGFCHVVWMTDRAFTAFATVLYLIAAACVFHIWRRRGEYRFPSVRLDPVQLLLLLFFHCILTPLLVVVFAGIEKQSRVTKQLSTLDVENVNLISALLGEGYVDSLLFLELLGACVCTCLLRLQFTYCIVVVTELTLIAIVTTAVHATSQVVIYRRLFMLLAFLFILGVLIRIAREQERSTRREFLTSFHLVTEARRLSSANLEIKEELSGKLNYQLHYEMGDILRILCQIKVKMSPTEKRDIDKIITALVRNHDLFEVTLSSTAPEYEEEVQGWLHMMDFKENPAASVDEPGAETKPGSDGRRSRHYSLSNDILRVATSRRLSTKKVPVDIPDTSEDGLTRLLRSHSNLEEAFDAVIRPREEELSKWLLDRLQNFFFIDIFYLEQHCPAPLQAVFLACVKTSGLTEKLDLDEKKLTNFAAAVEERYQTRNPYHNRVHAAAVVADINFYLRRVHLNVDDSTLLVGLVAAAAHDISHPGVSNGFLIATKSNLAITYSDDSVLERMHIAELYRILSHDPFDIFSNMGQAERAESRKIIIGMILATDLARHFQRISVLKTKKFAMSKEAQGLELSLLMETMLMLADLGHTAKPFGYHQTWAERISEEFFRQGETEEHNNLPISPLCDRKQANLPRSQVAFLTLVATPLFETAGQVFSIDEYDSVILELRSNISMWKERIEHTEGATLETMSSDSHKTRATKESAS</sequence>
<comment type="caution">
    <text evidence="10">The sequence shown here is derived from an EMBL/GenBank/DDBJ whole genome shotgun (WGS) entry which is preliminary data.</text>
</comment>
<evidence type="ECO:0000256" key="7">
    <source>
        <dbReference type="SAM" id="MobiDB-lite"/>
    </source>
</evidence>
<evidence type="ECO:0000259" key="9">
    <source>
        <dbReference type="PROSITE" id="PS51845"/>
    </source>
</evidence>
<comment type="similarity">
    <text evidence="6">Belongs to the cyclic nucleotide phosphodiesterase family.</text>
</comment>
<feature type="domain" description="PDEase" evidence="9">
    <location>
        <begin position="468"/>
        <end position="814"/>
    </location>
</feature>
<keyword evidence="11" id="KW-1185">Reference proteome</keyword>
<dbReference type="InterPro" id="IPR023088">
    <property type="entry name" value="PDEase"/>
</dbReference>
<dbReference type="EMBL" id="JASMQC010000002">
    <property type="protein sequence ID" value="KAK1947430.1"/>
    <property type="molecule type" value="Genomic_DNA"/>
</dbReference>
<dbReference type="InterPro" id="IPR002073">
    <property type="entry name" value="PDEase_catalytic_dom"/>
</dbReference>
<keyword evidence="8" id="KW-0472">Membrane</keyword>
<evidence type="ECO:0000256" key="2">
    <source>
        <dbReference type="ARBA" id="ARBA00022801"/>
    </source>
</evidence>
<proteinExistence type="inferred from homology"/>
<protein>
    <recommendedName>
        <fullName evidence="6">Phosphodiesterase</fullName>
        <ecNumber evidence="6">3.1.4.-</ecNumber>
    </recommendedName>
</protein>
<feature type="transmembrane region" description="Helical" evidence="8">
    <location>
        <begin position="121"/>
        <end position="144"/>
    </location>
</feature>
<dbReference type="SUPFAM" id="SSF109604">
    <property type="entry name" value="HD-domain/PDEase-like"/>
    <property type="match status" value="1"/>
</dbReference>
<feature type="region of interest" description="Disordered" evidence="7">
    <location>
        <begin position="421"/>
        <end position="441"/>
    </location>
</feature>
<dbReference type="Gene3D" id="1.10.1300.10">
    <property type="entry name" value="3'5'-cyclic nucleotide phosphodiesterase, catalytic domain"/>
    <property type="match status" value="1"/>
</dbReference>
<dbReference type="InterPro" id="IPR003607">
    <property type="entry name" value="HD/PDEase_dom"/>
</dbReference>
<dbReference type="InterPro" id="IPR023174">
    <property type="entry name" value="PDEase_CS"/>
</dbReference>
<dbReference type="GO" id="GO:0046872">
    <property type="term" value="F:metal ion binding"/>
    <property type="evidence" value="ECO:0007669"/>
    <property type="project" value="UniProtKB-KW"/>
</dbReference>
<dbReference type="InterPro" id="IPR036971">
    <property type="entry name" value="PDEase_catalytic_dom_sf"/>
</dbReference>
<gene>
    <name evidence="10" type="ORF">P3T76_001440</name>
</gene>
<feature type="binding site" evidence="5">
    <location>
        <position position="607"/>
    </location>
    <ligand>
        <name>Zn(2+)</name>
        <dbReference type="ChEBI" id="CHEBI:29105"/>
        <label>1</label>
    </ligand>
</feature>
<feature type="transmembrane region" description="Helical" evidence="8">
    <location>
        <begin position="12"/>
        <end position="32"/>
    </location>
</feature>
<evidence type="ECO:0000313" key="11">
    <source>
        <dbReference type="Proteomes" id="UP001259832"/>
    </source>
</evidence>
<feature type="binding site" evidence="5">
    <location>
        <position position="718"/>
    </location>
    <ligand>
        <name>Zn(2+)</name>
        <dbReference type="ChEBI" id="CHEBI:29105"/>
        <label>1</label>
    </ligand>
</feature>
<feature type="transmembrane region" description="Helical" evidence="8">
    <location>
        <begin position="260"/>
        <end position="282"/>
    </location>
</feature>
<keyword evidence="2 6" id="KW-0378">Hydrolase</keyword>
<dbReference type="Pfam" id="PF00233">
    <property type="entry name" value="PDEase_I"/>
    <property type="match status" value="1"/>
</dbReference>
<evidence type="ECO:0000313" key="10">
    <source>
        <dbReference type="EMBL" id="KAK1947430.1"/>
    </source>
</evidence>
<feature type="transmembrane region" description="Helical" evidence="8">
    <location>
        <begin position="228"/>
        <end position="248"/>
    </location>
</feature>
<dbReference type="PROSITE" id="PS00126">
    <property type="entry name" value="PDEASE_I_1"/>
    <property type="match status" value="1"/>
</dbReference>
<dbReference type="EC" id="3.1.4.-" evidence="6"/>
<dbReference type="PANTHER" id="PTHR11347">
    <property type="entry name" value="CYCLIC NUCLEOTIDE PHOSPHODIESTERASE"/>
    <property type="match status" value="1"/>
</dbReference>
<feature type="transmembrane region" description="Helical" evidence="8">
    <location>
        <begin position="150"/>
        <end position="169"/>
    </location>
</feature>
<evidence type="ECO:0000256" key="6">
    <source>
        <dbReference type="RuleBase" id="RU363067"/>
    </source>
</evidence>
<feature type="binding site" evidence="4">
    <location>
        <position position="718"/>
    </location>
    <ligand>
        <name>AMP</name>
        <dbReference type="ChEBI" id="CHEBI:456215"/>
    </ligand>
</feature>
<feature type="binding site" evidence="4">
    <location>
        <begin position="569"/>
        <end position="573"/>
    </location>
    <ligand>
        <name>AMP</name>
        <dbReference type="ChEBI" id="CHEBI:456215"/>
    </ligand>
</feature>
<dbReference type="GO" id="GO:0007165">
    <property type="term" value="P:signal transduction"/>
    <property type="evidence" value="ECO:0007669"/>
    <property type="project" value="InterPro"/>
</dbReference>
<feature type="binding site" evidence="5">
    <location>
        <position position="608"/>
    </location>
    <ligand>
        <name>Zn(2+)</name>
        <dbReference type="ChEBI" id="CHEBI:29105"/>
        <label>2</label>
    </ligand>
</feature>
<dbReference type="Proteomes" id="UP001259832">
    <property type="component" value="Unassembled WGS sequence"/>
</dbReference>
<comment type="cofactor">
    <cofactor evidence="6">
        <name>a divalent metal cation</name>
        <dbReference type="ChEBI" id="CHEBI:60240"/>
    </cofactor>
    <text evidence="6">Binds 2 divalent metal cations per subunit. Site 1 may preferentially bind zinc ions, while site 2 has a preference for magnesium and/or manganese ions.</text>
</comment>
<feature type="transmembrane region" description="Helical" evidence="8">
    <location>
        <begin position="288"/>
        <end position="309"/>
    </location>
</feature>
<keyword evidence="8" id="KW-1133">Transmembrane helix</keyword>
<accession>A0AAD9GZW2</accession>
<dbReference type="PROSITE" id="PS51845">
    <property type="entry name" value="PDEASE_I_2"/>
    <property type="match status" value="1"/>
</dbReference>
<evidence type="ECO:0000256" key="5">
    <source>
        <dbReference type="PIRSR" id="PIRSR623088-3"/>
    </source>
</evidence>
<organism evidence="10 11">
    <name type="scientific">Phytophthora citrophthora</name>
    <dbReference type="NCBI Taxonomy" id="4793"/>
    <lineage>
        <taxon>Eukaryota</taxon>
        <taxon>Sar</taxon>
        <taxon>Stramenopiles</taxon>
        <taxon>Oomycota</taxon>
        <taxon>Peronosporomycetes</taxon>
        <taxon>Peronosporales</taxon>
        <taxon>Peronosporaceae</taxon>
        <taxon>Phytophthora</taxon>
    </lineage>
</organism>
<feature type="transmembrane region" description="Helical" evidence="8">
    <location>
        <begin position="91"/>
        <end position="109"/>
    </location>
</feature>
<keyword evidence="1 5" id="KW-0479">Metal-binding</keyword>
<dbReference type="GO" id="GO:0004114">
    <property type="term" value="F:3',5'-cyclic-nucleotide phosphodiesterase activity"/>
    <property type="evidence" value="ECO:0007669"/>
    <property type="project" value="InterPro"/>
</dbReference>
<feature type="active site" description="Proton donor" evidence="3">
    <location>
        <position position="569"/>
    </location>
</feature>
<name>A0AAD9GZW2_9STRA</name>
<evidence type="ECO:0000256" key="8">
    <source>
        <dbReference type="SAM" id="Phobius"/>
    </source>
</evidence>
<reference evidence="10" key="1">
    <citation type="submission" date="2023-08" db="EMBL/GenBank/DDBJ databases">
        <title>Reference Genome Resource for the Citrus Pathogen Phytophthora citrophthora.</title>
        <authorList>
            <person name="Moller H."/>
            <person name="Coetzee B."/>
            <person name="Rose L.J."/>
            <person name="Van Niekerk J.M."/>
        </authorList>
    </citation>
    <scope>NUCLEOTIDE SEQUENCE</scope>
    <source>
        <strain evidence="10">STE-U-9442</strain>
    </source>
</reference>
<dbReference type="CDD" id="cd00077">
    <property type="entry name" value="HDc"/>
    <property type="match status" value="1"/>
</dbReference>